<evidence type="ECO:0000313" key="3">
    <source>
        <dbReference type="Proteomes" id="UP001320898"/>
    </source>
</evidence>
<dbReference type="PROSITE" id="PS50995">
    <property type="entry name" value="HTH_MARR_2"/>
    <property type="match status" value="1"/>
</dbReference>
<dbReference type="AlphaFoldDB" id="A0AAW5QTR7"/>
<dbReference type="EMBL" id="JALIDZ010000002">
    <property type="protein sequence ID" value="MCT8971282.1"/>
    <property type="molecule type" value="Genomic_DNA"/>
</dbReference>
<dbReference type="RefSeq" id="WP_261614848.1">
    <property type="nucleotide sequence ID" value="NZ_JALIDZ010000002.1"/>
</dbReference>
<dbReference type="SMART" id="SM00347">
    <property type="entry name" value="HTH_MARR"/>
    <property type="match status" value="1"/>
</dbReference>
<dbReference type="InterPro" id="IPR036390">
    <property type="entry name" value="WH_DNA-bd_sf"/>
</dbReference>
<dbReference type="Proteomes" id="UP001320898">
    <property type="component" value="Unassembled WGS sequence"/>
</dbReference>
<dbReference type="InterPro" id="IPR036388">
    <property type="entry name" value="WH-like_DNA-bd_sf"/>
</dbReference>
<dbReference type="SUPFAM" id="SSF46785">
    <property type="entry name" value="Winged helix' DNA-binding domain"/>
    <property type="match status" value="1"/>
</dbReference>
<dbReference type="Pfam" id="PF01047">
    <property type="entry name" value="MarR"/>
    <property type="match status" value="1"/>
</dbReference>
<evidence type="ECO:0000313" key="2">
    <source>
        <dbReference type="EMBL" id="MCT8971282.1"/>
    </source>
</evidence>
<proteinExistence type="predicted"/>
<dbReference type="GO" id="GO:0006950">
    <property type="term" value="P:response to stress"/>
    <property type="evidence" value="ECO:0007669"/>
    <property type="project" value="TreeGrafter"/>
</dbReference>
<keyword evidence="3" id="KW-1185">Reference proteome</keyword>
<organism evidence="2 3">
    <name type="scientific">Microbaculum marinisediminis</name>
    <dbReference type="NCBI Taxonomy" id="2931392"/>
    <lineage>
        <taxon>Bacteria</taxon>
        <taxon>Pseudomonadati</taxon>
        <taxon>Pseudomonadota</taxon>
        <taxon>Alphaproteobacteria</taxon>
        <taxon>Hyphomicrobiales</taxon>
        <taxon>Tepidamorphaceae</taxon>
        <taxon>Microbaculum</taxon>
    </lineage>
</organism>
<gene>
    <name evidence="2" type="ORF">MUB46_05350</name>
</gene>
<protein>
    <submittedName>
        <fullName evidence="2">MarR family transcriptional regulator</fullName>
    </submittedName>
</protein>
<accession>A0AAW5QTR7</accession>
<dbReference type="Gene3D" id="1.10.10.10">
    <property type="entry name" value="Winged helix-like DNA-binding domain superfamily/Winged helix DNA-binding domain"/>
    <property type="match status" value="1"/>
</dbReference>
<name>A0AAW5QTR7_9HYPH</name>
<evidence type="ECO:0000259" key="1">
    <source>
        <dbReference type="PROSITE" id="PS50995"/>
    </source>
</evidence>
<sequence>MDLPLVQKTLDQKIQESYKKYMANELTEQVAFGLAKIGAALRTAQWRAGEQSGLTPTQIGILTTLHRLGADRVQALAGQLGVTHATASDAVAALHGKGLVEKSPDPRDGRAVLVGLTESGRRAAQDSGAYPPELLTAVARLRPDDQAGLRRSLTGIIRSLQESGLIEPQRLCVTCRFFRPNAHPGSDKPHHCAFVDAAFGDASLRFDCGDHEEADDADKARQWTRFLEATSD</sequence>
<dbReference type="GO" id="GO:0003700">
    <property type="term" value="F:DNA-binding transcription factor activity"/>
    <property type="evidence" value="ECO:0007669"/>
    <property type="project" value="InterPro"/>
</dbReference>
<dbReference type="PANTHER" id="PTHR33164">
    <property type="entry name" value="TRANSCRIPTIONAL REGULATOR, MARR FAMILY"/>
    <property type="match status" value="1"/>
</dbReference>
<dbReference type="PANTHER" id="PTHR33164:SF43">
    <property type="entry name" value="HTH-TYPE TRANSCRIPTIONAL REPRESSOR YETL"/>
    <property type="match status" value="1"/>
</dbReference>
<feature type="domain" description="HTH marR-type" evidence="1">
    <location>
        <begin position="27"/>
        <end position="158"/>
    </location>
</feature>
<dbReference type="InterPro" id="IPR000835">
    <property type="entry name" value="HTH_MarR-typ"/>
</dbReference>
<reference evidence="2 3" key="1">
    <citation type="submission" date="2022-04" db="EMBL/GenBank/DDBJ databases">
        <authorList>
            <person name="Ye Y.-Q."/>
            <person name="Du Z.-J."/>
        </authorList>
    </citation>
    <scope>NUCLEOTIDE SEQUENCE [LARGE SCALE GENOMIC DNA]</scope>
    <source>
        <strain evidence="2 3">A6E488</strain>
    </source>
</reference>
<comment type="caution">
    <text evidence="2">The sequence shown here is derived from an EMBL/GenBank/DDBJ whole genome shotgun (WGS) entry which is preliminary data.</text>
</comment>
<dbReference type="InterPro" id="IPR039422">
    <property type="entry name" value="MarR/SlyA-like"/>
</dbReference>